<keyword evidence="2" id="KW-1185">Reference proteome</keyword>
<accession>A0A813CE74</accession>
<dbReference type="EMBL" id="CAJNJA010095452">
    <property type="protein sequence ID" value="CAE7941998.1"/>
    <property type="molecule type" value="Genomic_DNA"/>
</dbReference>
<dbReference type="Gene3D" id="3.40.50.1820">
    <property type="entry name" value="alpha/beta hydrolase"/>
    <property type="match status" value="1"/>
</dbReference>
<dbReference type="Proteomes" id="UP000601435">
    <property type="component" value="Unassembled WGS sequence"/>
</dbReference>
<protein>
    <submittedName>
        <fullName evidence="1">Uncharacterized protein</fullName>
    </submittedName>
</protein>
<name>A0A813CE74_9DINO</name>
<proteinExistence type="predicted"/>
<gene>
    <name evidence="1" type="ORF">SNEC2469_LOCUS34489</name>
</gene>
<comment type="caution">
    <text evidence="1">The sequence shown here is derived from an EMBL/GenBank/DDBJ whole genome shotgun (WGS) entry which is preliminary data.</text>
</comment>
<dbReference type="InterPro" id="IPR029058">
    <property type="entry name" value="AB_hydrolase_fold"/>
</dbReference>
<reference evidence="1" key="1">
    <citation type="submission" date="2021-02" db="EMBL/GenBank/DDBJ databases">
        <authorList>
            <person name="Dougan E. K."/>
            <person name="Rhodes N."/>
            <person name="Thang M."/>
            <person name="Chan C."/>
        </authorList>
    </citation>
    <scope>NUCLEOTIDE SEQUENCE</scope>
</reference>
<dbReference type="SUPFAM" id="SSF53474">
    <property type="entry name" value="alpha/beta-Hydrolases"/>
    <property type="match status" value="1"/>
</dbReference>
<sequence>MNCISASGANDWDYVRTVLQAVTEGAICRATVPGGWCGDRSRIFFSGQSMGGMSALQFATPDPTSRPCSQRQSCRKAVFCLLCFCRRYFLGSLRPAAVAACSPGGSRNNDLELQGQVPTLLLQGRGVFQLYRTCKA</sequence>
<evidence type="ECO:0000313" key="1">
    <source>
        <dbReference type="EMBL" id="CAE7941998.1"/>
    </source>
</evidence>
<dbReference type="AlphaFoldDB" id="A0A813CE74"/>
<evidence type="ECO:0000313" key="2">
    <source>
        <dbReference type="Proteomes" id="UP000601435"/>
    </source>
</evidence>
<organism evidence="1 2">
    <name type="scientific">Symbiodinium necroappetens</name>
    <dbReference type="NCBI Taxonomy" id="1628268"/>
    <lineage>
        <taxon>Eukaryota</taxon>
        <taxon>Sar</taxon>
        <taxon>Alveolata</taxon>
        <taxon>Dinophyceae</taxon>
        <taxon>Suessiales</taxon>
        <taxon>Symbiodiniaceae</taxon>
        <taxon>Symbiodinium</taxon>
    </lineage>
</organism>